<evidence type="ECO:0000256" key="1">
    <source>
        <dbReference type="PROSITE-ProRule" id="PRU00117"/>
    </source>
</evidence>
<dbReference type="EnsemblPlants" id="PGSC0003DMT400038635">
    <property type="protein sequence ID" value="PGSC0003DMT400038635"/>
    <property type="gene ID" value="PGSC0003DMG400014924"/>
</dbReference>
<dbReference type="Proteomes" id="UP000011115">
    <property type="component" value="Unassembled WGS sequence"/>
</dbReference>
<reference evidence="3" key="2">
    <citation type="submission" date="2015-06" db="UniProtKB">
        <authorList>
            <consortium name="EnsemblPlants"/>
        </authorList>
    </citation>
    <scope>IDENTIFICATION</scope>
    <source>
        <strain evidence="3">DM1-3 516 R44</strain>
    </source>
</reference>
<dbReference type="HOGENOM" id="CLU_1780713_0_0_1"/>
<keyword evidence="1" id="KW-0694">RNA-binding</keyword>
<evidence type="ECO:0000313" key="4">
    <source>
        <dbReference type="Proteomes" id="UP000011115"/>
    </source>
</evidence>
<sequence length="146" mass="15972">MASVEQIQNGSLVTHDLENPQVKPKEADAGSVKIVPKVSIEKPKWPGWPGSCVFRLIVPVLKVGSIIWCKGELVKKMCEETGAKICVLDGPPSSRDRVAAYIGIADHFHDALFVPLDRPFTCMFTAHSVLLSVQSLFVDQFGESPI</sequence>
<dbReference type="InterPro" id="IPR036612">
    <property type="entry name" value="KH_dom_type_1_sf"/>
</dbReference>
<dbReference type="InterPro" id="IPR004088">
    <property type="entry name" value="KH_dom_type_1"/>
</dbReference>
<keyword evidence="4" id="KW-1185">Reference proteome</keyword>
<name>M1B771_SOLTU</name>
<dbReference type="Gramene" id="PGSC0003DMT400038635">
    <property type="protein sequence ID" value="PGSC0003DMT400038635"/>
    <property type="gene ID" value="PGSC0003DMG400014924"/>
</dbReference>
<dbReference type="InParanoid" id="M1B771"/>
<evidence type="ECO:0000259" key="2">
    <source>
        <dbReference type="Pfam" id="PF00013"/>
    </source>
</evidence>
<reference evidence="4" key="1">
    <citation type="journal article" date="2011" name="Nature">
        <title>Genome sequence and analysis of the tuber crop potato.</title>
        <authorList>
            <consortium name="The Potato Genome Sequencing Consortium"/>
        </authorList>
    </citation>
    <scope>NUCLEOTIDE SEQUENCE [LARGE SCALE GENOMIC DNA]</scope>
    <source>
        <strain evidence="4">cv. DM1-3 516 R44</strain>
    </source>
</reference>
<dbReference type="PaxDb" id="4113-PGSC0003DMT400038635"/>
<dbReference type="GO" id="GO:0003723">
    <property type="term" value="F:RNA binding"/>
    <property type="evidence" value="ECO:0007669"/>
    <property type="project" value="UniProtKB-UniRule"/>
</dbReference>
<feature type="domain" description="K Homology" evidence="2">
    <location>
        <begin position="54"/>
        <end position="103"/>
    </location>
</feature>
<organism evidence="3 4">
    <name type="scientific">Solanum tuberosum</name>
    <name type="common">Potato</name>
    <dbReference type="NCBI Taxonomy" id="4113"/>
    <lineage>
        <taxon>Eukaryota</taxon>
        <taxon>Viridiplantae</taxon>
        <taxon>Streptophyta</taxon>
        <taxon>Embryophyta</taxon>
        <taxon>Tracheophyta</taxon>
        <taxon>Spermatophyta</taxon>
        <taxon>Magnoliopsida</taxon>
        <taxon>eudicotyledons</taxon>
        <taxon>Gunneridae</taxon>
        <taxon>Pentapetalae</taxon>
        <taxon>asterids</taxon>
        <taxon>lamiids</taxon>
        <taxon>Solanales</taxon>
        <taxon>Solanaceae</taxon>
        <taxon>Solanoideae</taxon>
        <taxon>Solaneae</taxon>
        <taxon>Solanum</taxon>
    </lineage>
</organism>
<protein>
    <submittedName>
        <fullName evidence="3">Poly(RC)-binding protein</fullName>
    </submittedName>
</protein>
<dbReference type="STRING" id="4113.M1B771"/>
<dbReference type="OMA" id="IWCKGEL"/>
<evidence type="ECO:0000313" key="3">
    <source>
        <dbReference type="EnsemblPlants" id="PGSC0003DMT400038635"/>
    </source>
</evidence>
<dbReference type="eggNOG" id="KOG2190">
    <property type="taxonomic scope" value="Eukaryota"/>
</dbReference>
<dbReference type="SUPFAM" id="SSF54791">
    <property type="entry name" value="Eukaryotic type KH-domain (KH-domain type I)"/>
    <property type="match status" value="1"/>
</dbReference>
<proteinExistence type="predicted"/>
<dbReference type="AlphaFoldDB" id="M1B771"/>
<accession>M1B771</accession>
<dbReference type="Gene3D" id="3.30.1370.10">
    <property type="entry name" value="K Homology domain, type 1"/>
    <property type="match status" value="1"/>
</dbReference>
<dbReference type="PROSITE" id="PS50084">
    <property type="entry name" value="KH_TYPE_1"/>
    <property type="match status" value="1"/>
</dbReference>
<dbReference type="Pfam" id="PF00013">
    <property type="entry name" value="KH_1"/>
    <property type="match status" value="1"/>
</dbReference>